<evidence type="ECO:0000256" key="4">
    <source>
        <dbReference type="ARBA" id="ARBA00022837"/>
    </source>
</evidence>
<evidence type="ECO:0000313" key="7">
    <source>
        <dbReference type="EMBL" id="MBO9202054.1"/>
    </source>
</evidence>
<keyword evidence="8" id="KW-1185">Reference proteome</keyword>
<dbReference type="RefSeq" id="WP_209140106.1">
    <property type="nucleotide sequence ID" value="NZ_JAGHKO010000004.1"/>
</dbReference>
<evidence type="ECO:0000256" key="1">
    <source>
        <dbReference type="ARBA" id="ARBA00008779"/>
    </source>
</evidence>
<dbReference type="Gene3D" id="3.30.1120.10">
    <property type="match status" value="1"/>
</dbReference>
<dbReference type="InterPro" id="IPR017850">
    <property type="entry name" value="Alkaline_phosphatase_core_sf"/>
</dbReference>
<reference evidence="7 8" key="1">
    <citation type="submission" date="2021-03" db="EMBL/GenBank/DDBJ databases">
        <title>Assistant Professor.</title>
        <authorList>
            <person name="Huq M.A."/>
        </authorList>
    </citation>
    <scope>NUCLEOTIDE SEQUENCE [LARGE SCALE GENOMIC DNA]</scope>
    <source>
        <strain evidence="7 8">MAH-29</strain>
    </source>
</reference>
<keyword evidence="2" id="KW-0479">Metal-binding</keyword>
<dbReference type="SUPFAM" id="SSF53649">
    <property type="entry name" value="Alkaline phosphatase-like"/>
    <property type="match status" value="1"/>
</dbReference>
<evidence type="ECO:0000259" key="6">
    <source>
        <dbReference type="Pfam" id="PF00884"/>
    </source>
</evidence>
<accession>A0ABS3YVU0</accession>
<dbReference type="Gene3D" id="3.40.720.10">
    <property type="entry name" value="Alkaline Phosphatase, subunit A"/>
    <property type="match status" value="1"/>
</dbReference>
<dbReference type="Pfam" id="PF00884">
    <property type="entry name" value="Sulfatase"/>
    <property type="match status" value="1"/>
</dbReference>
<comment type="similarity">
    <text evidence="1">Belongs to the sulfatase family.</text>
</comment>
<organism evidence="7 8">
    <name type="scientific">Niastella soli</name>
    <dbReference type="NCBI Taxonomy" id="2821487"/>
    <lineage>
        <taxon>Bacteria</taxon>
        <taxon>Pseudomonadati</taxon>
        <taxon>Bacteroidota</taxon>
        <taxon>Chitinophagia</taxon>
        <taxon>Chitinophagales</taxon>
        <taxon>Chitinophagaceae</taxon>
        <taxon>Niastella</taxon>
    </lineage>
</organism>
<evidence type="ECO:0000313" key="8">
    <source>
        <dbReference type="Proteomes" id="UP000677244"/>
    </source>
</evidence>
<evidence type="ECO:0000256" key="5">
    <source>
        <dbReference type="SAM" id="MobiDB-lite"/>
    </source>
</evidence>
<feature type="compositionally biased region" description="Basic and acidic residues" evidence="5">
    <location>
        <begin position="1"/>
        <end position="11"/>
    </location>
</feature>
<evidence type="ECO:0000256" key="2">
    <source>
        <dbReference type="ARBA" id="ARBA00022723"/>
    </source>
</evidence>
<dbReference type="PANTHER" id="PTHR42693:SF43">
    <property type="entry name" value="BLL2667 PROTEIN"/>
    <property type="match status" value="1"/>
</dbReference>
<dbReference type="InterPro" id="IPR050738">
    <property type="entry name" value="Sulfatase"/>
</dbReference>
<comment type="caution">
    <text evidence="7">The sequence shown here is derived from an EMBL/GenBank/DDBJ whole genome shotgun (WGS) entry which is preliminary data.</text>
</comment>
<keyword evidence="4" id="KW-0106">Calcium</keyword>
<feature type="region of interest" description="Disordered" evidence="5">
    <location>
        <begin position="1"/>
        <end position="25"/>
    </location>
</feature>
<dbReference type="InterPro" id="IPR024607">
    <property type="entry name" value="Sulfatase_CS"/>
</dbReference>
<name>A0ABS3YVU0_9BACT</name>
<evidence type="ECO:0000256" key="3">
    <source>
        <dbReference type="ARBA" id="ARBA00022801"/>
    </source>
</evidence>
<dbReference type="CDD" id="cd16025">
    <property type="entry name" value="PAS_like"/>
    <property type="match status" value="1"/>
</dbReference>
<proteinExistence type="inferred from homology"/>
<gene>
    <name evidence="7" type="ORF">J7I42_17350</name>
</gene>
<dbReference type="SUPFAM" id="SSF49899">
    <property type="entry name" value="Concanavalin A-like lectins/glucanases"/>
    <property type="match status" value="1"/>
</dbReference>
<dbReference type="PROSITE" id="PS00523">
    <property type="entry name" value="SULFATASE_1"/>
    <property type="match status" value="1"/>
</dbReference>
<dbReference type="EMBL" id="JAGHKO010000004">
    <property type="protein sequence ID" value="MBO9202054.1"/>
    <property type="molecule type" value="Genomic_DNA"/>
</dbReference>
<dbReference type="Proteomes" id="UP000677244">
    <property type="component" value="Unassembled WGS sequence"/>
</dbReference>
<dbReference type="PANTHER" id="PTHR42693">
    <property type="entry name" value="ARYLSULFATASE FAMILY MEMBER"/>
    <property type="match status" value="1"/>
</dbReference>
<sequence length="805" mass="88294">MKSNGKEKSKSSEGATAQNNIQRSVLPIPYQKPNILTTYDAKDPDTKFPPITPLLPPPGAPNVLVILLDDVGFGASSTFGGPINMPNAEKLAANGLKYNRFHTTALCSPTRAALLTGRNHHTVGMGGITEIASGIPGYNSLIPNTCSPISQTLKLNGYATAQFGKCHEVPVWQTSPAGPFDQWPTGGGGFEYFYGFIGGEAHQWYPSLYEGTTPIEVKKTPEEGYHFMADMTDKAIGWIGQQKALIPDKPFFIYFAPGAAHAPHHVPKEWADKYKGKFDDGWDKLREETFKHQKKLGVIPQDCQLTERHKEIPAWDDMPEALKPVLRRQMEVYAGFVEYADHHIGRMLDTLEKLTLLNDTLIYYIIGDNGASAEGTLNGTFNEMIIFNGATNIETPEFLMSKLDKLGGPESYNHYAVGWAHAMNTPYQWTKQVASHWGGTRNGTIVHWPNGIKSKGEIRSQFHHVIDIAPSILEAAGLPQPLMVNGVQQHPIEGVSMLYSFNDANAAEQHETQYFEMFGNRGIYHKGWTAVTRHKTPWVLTGENIPPFDDDNWELYDTNKDWSQASNLAREMPEKLHDLQRLWLIEAALHNVLPLDDRVMERFNSDLAGRPVLIHGNTQLLFGGMGRLSENSVLNMKNKSHAVTAEINVPDSGVNGVIIAQGGNIGGWSLYVSDGKLKYCYNLLGLKYNYIEANSALPAGDHQVRMEFDYAGDGLGKGGSVSLFVDGQKVGAGKVTATAAMIFSADDGCDVGQDTGSSVSEDYGPRGNEFTGTVKGVQLSIVDAVGSSGQIIEPEKAIALAMARQ</sequence>
<keyword evidence="3" id="KW-0378">Hydrolase</keyword>
<dbReference type="InterPro" id="IPR013320">
    <property type="entry name" value="ConA-like_dom_sf"/>
</dbReference>
<protein>
    <submittedName>
        <fullName evidence="7">Arylsulfatase</fullName>
    </submittedName>
</protein>
<dbReference type="InterPro" id="IPR000917">
    <property type="entry name" value="Sulfatase_N"/>
</dbReference>
<feature type="domain" description="Sulfatase N-terminal" evidence="6">
    <location>
        <begin position="61"/>
        <end position="477"/>
    </location>
</feature>